<comment type="caution">
    <text evidence="8">The sequence shown here is derived from an EMBL/GenBank/DDBJ whole genome shotgun (WGS) entry which is preliminary data.</text>
</comment>
<evidence type="ECO:0000256" key="2">
    <source>
        <dbReference type="ARBA" id="ARBA00011881"/>
    </source>
</evidence>
<dbReference type="GeneID" id="97301923"/>
<name>A0A4Y3N836_PAEAU</name>
<feature type="binding site" evidence="7">
    <location>
        <position position="239"/>
    </location>
    <ligand>
        <name>substrate</name>
    </ligand>
</feature>
<dbReference type="RefSeq" id="WP_141281836.1">
    <property type="nucleotide sequence ID" value="NZ_BAAAWK010000001.1"/>
</dbReference>
<keyword evidence="7" id="KW-0007">Acetylation</keyword>
<dbReference type="FunFam" id="3.40.710.10:FF:000005">
    <property type="entry name" value="Glutaminase"/>
    <property type="match status" value="1"/>
</dbReference>
<organism evidence="8 9">
    <name type="scientific">Paenarthrobacter aurescens</name>
    <name type="common">Arthrobacter aurescens</name>
    <dbReference type="NCBI Taxonomy" id="43663"/>
    <lineage>
        <taxon>Bacteria</taxon>
        <taxon>Bacillati</taxon>
        <taxon>Actinomycetota</taxon>
        <taxon>Actinomycetes</taxon>
        <taxon>Micrococcales</taxon>
        <taxon>Micrococcaceae</taxon>
        <taxon>Paenarthrobacter</taxon>
    </lineage>
</organism>
<evidence type="ECO:0000313" key="8">
    <source>
        <dbReference type="EMBL" id="GEB18044.1"/>
    </source>
</evidence>
<feature type="binding site" evidence="7">
    <location>
        <position position="188"/>
    </location>
    <ligand>
        <name>substrate</name>
    </ligand>
</feature>
<proteinExistence type="inferred from homology"/>
<dbReference type="NCBIfam" id="TIGR03814">
    <property type="entry name" value="Gln_ase"/>
    <property type="match status" value="1"/>
</dbReference>
<dbReference type="GO" id="GO:0004359">
    <property type="term" value="F:glutaminase activity"/>
    <property type="evidence" value="ECO:0007669"/>
    <property type="project" value="UniProtKB-UniRule"/>
</dbReference>
<evidence type="ECO:0000256" key="5">
    <source>
        <dbReference type="ARBA" id="ARBA00049534"/>
    </source>
</evidence>
<feature type="binding site" evidence="7">
    <location>
        <position position="157"/>
    </location>
    <ligand>
        <name>substrate</name>
    </ligand>
</feature>
<dbReference type="EMBL" id="BJMD01000003">
    <property type="protein sequence ID" value="GEB18044.1"/>
    <property type="molecule type" value="Genomic_DNA"/>
</dbReference>
<accession>A0A4Y3N836</accession>
<dbReference type="OrthoDB" id="9788822at2"/>
<dbReference type="InterPro" id="IPR012338">
    <property type="entry name" value="Beta-lactam/transpept-like"/>
</dbReference>
<evidence type="ECO:0000256" key="7">
    <source>
        <dbReference type="HAMAP-Rule" id="MF_00313"/>
    </source>
</evidence>
<comment type="similarity">
    <text evidence="1 7">Belongs to the glutaminase family.</text>
</comment>
<protein>
    <recommendedName>
        <fullName evidence="6 7">Glutaminase</fullName>
        <ecNumber evidence="3 7">3.5.1.2</ecNumber>
    </recommendedName>
</protein>
<dbReference type="Proteomes" id="UP000317715">
    <property type="component" value="Unassembled WGS sequence"/>
</dbReference>
<evidence type="ECO:0000256" key="3">
    <source>
        <dbReference type="ARBA" id="ARBA00012918"/>
    </source>
</evidence>
<comment type="subunit">
    <text evidence="2 7">Homotetramer.</text>
</comment>
<feature type="binding site" evidence="7">
    <location>
        <position position="113"/>
    </location>
    <ligand>
        <name>substrate</name>
    </ligand>
</feature>
<dbReference type="PANTHER" id="PTHR12544:SF29">
    <property type="entry name" value="GLUTAMINASE"/>
    <property type="match status" value="1"/>
</dbReference>
<dbReference type="GO" id="GO:0006537">
    <property type="term" value="P:glutamate biosynthetic process"/>
    <property type="evidence" value="ECO:0007669"/>
    <property type="project" value="TreeGrafter"/>
</dbReference>
<dbReference type="NCBIfam" id="NF002133">
    <property type="entry name" value="PRK00971.1-2"/>
    <property type="match status" value="1"/>
</dbReference>
<dbReference type="Pfam" id="PF04960">
    <property type="entry name" value="Glutaminase"/>
    <property type="match status" value="1"/>
</dbReference>
<dbReference type="EC" id="3.5.1.2" evidence="3 7"/>
<evidence type="ECO:0000256" key="4">
    <source>
        <dbReference type="ARBA" id="ARBA00022801"/>
    </source>
</evidence>
<dbReference type="Gene3D" id="3.40.710.10">
    <property type="entry name" value="DD-peptidase/beta-lactamase superfamily"/>
    <property type="match status" value="1"/>
</dbReference>
<gene>
    <name evidence="8" type="primary">glsA_1</name>
    <name evidence="7" type="synonym">glsA</name>
    <name evidence="8" type="ORF">AAU01_07990</name>
</gene>
<feature type="binding site" evidence="7">
    <location>
        <position position="164"/>
    </location>
    <ligand>
        <name>substrate</name>
    </ligand>
</feature>
<evidence type="ECO:0000256" key="1">
    <source>
        <dbReference type="ARBA" id="ARBA00011076"/>
    </source>
</evidence>
<dbReference type="PANTHER" id="PTHR12544">
    <property type="entry name" value="GLUTAMINASE"/>
    <property type="match status" value="1"/>
</dbReference>
<dbReference type="AlphaFoldDB" id="A0A4Y3N836"/>
<dbReference type="NCBIfam" id="NF002132">
    <property type="entry name" value="PRK00971.1-1"/>
    <property type="match status" value="1"/>
</dbReference>
<feature type="binding site" evidence="7">
    <location>
        <position position="257"/>
    </location>
    <ligand>
        <name>substrate</name>
    </ligand>
</feature>
<dbReference type="InterPro" id="IPR015868">
    <property type="entry name" value="Glutaminase"/>
</dbReference>
<dbReference type="GO" id="GO:0006543">
    <property type="term" value="P:L-glutamine catabolic process"/>
    <property type="evidence" value="ECO:0007669"/>
    <property type="project" value="TreeGrafter"/>
</dbReference>
<comment type="catalytic activity">
    <reaction evidence="5 7">
        <text>L-glutamine + H2O = L-glutamate + NH4(+)</text>
        <dbReference type="Rhea" id="RHEA:15889"/>
        <dbReference type="ChEBI" id="CHEBI:15377"/>
        <dbReference type="ChEBI" id="CHEBI:28938"/>
        <dbReference type="ChEBI" id="CHEBI:29985"/>
        <dbReference type="ChEBI" id="CHEBI:58359"/>
        <dbReference type="EC" id="3.5.1.2"/>
    </reaction>
</comment>
<evidence type="ECO:0000256" key="6">
    <source>
        <dbReference type="ARBA" id="ARBA00070405"/>
    </source>
</evidence>
<reference evidence="8 9" key="1">
    <citation type="submission" date="2019-06" db="EMBL/GenBank/DDBJ databases">
        <title>Whole genome shotgun sequence of Paenarthrobacter aurescens NBRC 12136.</title>
        <authorList>
            <person name="Hosoyama A."/>
            <person name="Uohara A."/>
            <person name="Ohji S."/>
            <person name="Ichikawa N."/>
        </authorList>
    </citation>
    <scope>NUCLEOTIDE SEQUENCE [LARGE SCALE GENOMIC DNA]</scope>
    <source>
        <strain evidence="8 9">NBRC 12136</strain>
    </source>
</reference>
<keyword evidence="4 7" id="KW-0378">Hydrolase</keyword>
<evidence type="ECO:0000313" key="9">
    <source>
        <dbReference type="Proteomes" id="UP000317715"/>
    </source>
</evidence>
<feature type="binding site" evidence="7">
    <location>
        <position position="63"/>
    </location>
    <ligand>
        <name>substrate</name>
    </ligand>
</feature>
<keyword evidence="9" id="KW-1185">Reference proteome</keyword>
<sequence>MDIQNLLEDIVGAVQPHVGQGKVADYIPQLGAVDPHQFGISLVTREGEVFSAGDAHVEFSIQSISKVFALALVLAADGDHIWKRVFREPSGNPFNSLVQLESEEGIPRNPFINAGAIVVTDRLLSLTGDAAKAVRELMRQETSKESIDTDHVVASSELGKGHRNASLAHFLASCGNLENPVDDVLDSYAKQCALAMNCEDLALATRFLASNGLGSDGTLVLSPAQTKRINAVMLTCGTYDAAGEFAYRVGLPGKSGVGGGIVAVVPNKCSISVWSPGLGRSGNSVAGVAALDEFTTRTGWSVF</sequence>
<dbReference type="SUPFAM" id="SSF56601">
    <property type="entry name" value="beta-lactamase/transpeptidase-like"/>
    <property type="match status" value="1"/>
</dbReference>
<dbReference type="HAMAP" id="MF_00313">
    <property type="entry name" value="Glutaminase"/>
    <property type="match status" value="1"/>
</dbReference>